<keyword evidence="1 3" id="KW-0732">Signal</keyword>
<comment type="caution">
    <text evidence="5">The sequence shown here is derived from an EMBL/GenBank/DDBJ whole genome shotgun (WGS) entry which is preliminary data.</text>
</comment>
<organism evidence="5 6">
    <name type="scientific">Parasphingopyxis marina</name>
    <dbReference type="NCBI Taxonomy" id="2761622"/>
    <lineage>
        <taxon>Bacteria</taxon>
        <taxon>Pseudomonadati</taxon>
        <taxon>Pseudomonadota</taxon>
        <taxon>Alphaproteobacteria</taxon>
        <taxon>Sphingomonadales</taxon>
        <taxon>Sphingomonadaceae</taxon>
        <taxon>Parasphingopyxis</taxon>
    </lineage>
</organism>
<evidence type="ECO:0000256" key="3">
    <source>
        <dbReference type="SAM" id="SignalP"/>
    </source>
</evidence>
<evidence type="ECO:0000259" key="4">
    <source>
        <dbReference type="Pfam" id="PF04355"/>
    </source>
</evidence>
<keyword evidence="6" id="KW-1185">Reference proteome</keyword>
<dbReference type="PROSITE" id="PS51257">
    <property type="entry name" value="PROKAR_LIPOPROTEIN"/>
    <property type="match status" value="1"/>
</dbReference>
<protein>
    <submittedName>
        <fullName evidence="5">Outer membrane protein assembly factor BamE</fullName>
    </submittedName>
</protein>
<dbReference type="Pfam" id="PF04355">
    <property type="entry name" value="BamE"/>
    <property type="match status" value="1"/>
</dbReference>
<accession>A0A842HT07</accession>
<reference evidence="5 6" key="1">
    <citation type="submission" date="2020-08" db="EMBL/GenBank/DDBJ databases">
        <title>Draft genome sequence of Parasphingopyxis sp. GrpM-11.</title>
        <authorList>
            <person name="Oh J."/>
            <person name="Roh D.-H."/>
        </authorList>
    </citation>
    <scope>NUCLEOTIDE SEQUENCE [LARGE SCALE GENOMIC DNA]</scope>
    <source>
        <strain evidence="5 6">GrpM-11</strain>
    </source>
</reference>
<evidence type="ECO:0000256" key="2">
    <source>
        <dbReference type="ARBA" id="ARBA00023136"/>
    </source>
</evidence>
<feature type="domain" description="Outer membrane protein assembly factor BamE" evidence="4">
    <location>
        <begin position="35"/>
        <end position="113"/>
    </location>
</feature>
<dbReference type="InterPro" id="IPR037873">
    <property type="entry name" value="BamE-like"/>
</dbReference>
<dbReference type="AlphaFoldDB" id="A0A842HT07"/>
<evidence type="ECO:0000256" key="1">
    <source>
        <dbReference type="ARBA" id="ARBA00022729"/>
    </source>
</evidence>
<sequence>MARNVRLIPMIATLAALMATSVVTSGCARVRYHQGYIGEQLLINSVEPGIDNRASVEATLGRPTFTSQFTQPGETPVWYYVARDTRQLAFANPRPVAQDIIAVRFDPQGNVATVDHIGMEQVAFVNPWGEETPTLGRNRSFFQELFGNIGQVGRSNQGGGTADNPQG</sequence>
<dbReference type="GO" id="GO:0019867">
    <property type="term" value="C:outer membrane"/>
    <property type="evidence" value="ECO:0007669"/>
    <property type="project" value="InterPro"/>
</dbReference>
<evidence type="ECO:0000313" key="6">
    <source>
        <dbReference type="Proteomes" id="UP000564378"/>
    </source>
</evidence>
<name>A0A842HT07_9SPHN</name>
<gene>
    <name evidence="5" type="ORF">H6P80_01150</name>
</gene>
<dbReference type="Proteomes" id="UP000564378">
    <property type="component" value="Unassembled WGS sequence"/>
</dbReference>
<dbReference type="Gene3D" id="3.30.1450.10">
    <property type="match status" value="1"/>
</dbReference>
<proteinExistence type="predicted"/>
<feature type="signal peptide" evidence="3">
    <location>
        <begin position="1"/>
        <end position="24"/>
    </location>
</feature>
<dbReference type="EMBL" id="JACJVJ010000001">
    <property type="protein sequence ID" value="MBC2776216.1"/>
    <property type="molecule type" value="Genomic_DNA"/>
</dbReference>
<keyword evidence="2" id="KW-0472">Membrane</keyword>
<feature type="chain" id="PRO_5033037185" evidence="3">
    <location>
        <begin position="25"/>
        <end position="167"/>
    </location>
</feature>
<dbReference type="InterPro" id="IPR007450">
    <property type="entry name" value="BamE_dom"/>
</dbReference>
<dbReference type="RefSeq" id="WP_185799521.1">
    <property type="nucleotide sequence ID" value="NZ_JACJVJ010000001.1"/>
</dbReference>
<evidence type="ECO:0000313" key="5">
    <source>
        <dbReference type="EMBL" id="MBC2776216.1"/>
    </source>
</evidence>